<dbReference type="EMBL" id="QPIJ01000111">
    <property type="protein sequence ID" value="RCV85730.1"/>
    <property type="molecule type" value="Genomic_DNA"/>
</dbReference>
<keyword evidence="1" id="KW-0732">Signal</keyword>
<dbReference type="InterPro" id="IPR000801">
    <property type="entry name" value="Esterase-like"/>
</dbReference>
<protein>
    <submittedName>
        <fullName evidence="2">Esterase family protein</fullName>
    </submittedName>
</protein>
<evidence type="ECO:0000256" key="1">
    <source>
        <dbReference type="SAM" id="SignalP"/>
    </source>
</evidence>
<proteinExistence type="predicted"/>
<dbReference type="SUPFAM" id="SSF53474">
    <property type="entry name" value="alpha/beta-Hydrolases"/>
    <property type="match status" value="1"/>
</dbReference>
<dbReference type="PANTHER" id="PTHR48098:SF1">
    <property type="entry name" value="DIACYLGLYCEROL ACYLTRANSFERASE_MYCOLYLTRANSFERASE AG85A"/>
    <property type="match status" value="1"/>
</dbReference>
<keyword evidence="3" id="KW-1185">Reference proteome</keyword>
<dbReference type="OrthoDB" id="9803578at2"/>
<sequence length="301" mass="33751">MKVAPWCIKSRLLALLFLLLVSALFVANQALASQVTHHRFHAETLGRDYPYTLYLPDGYHDSGLDYPVVYLLHGSFGSDRDWVSHGALKQVADRLIRRGDIPPTVFVMPGSRSWWVDGHNEAARTAFLNDLMPHVETLWRVVPEREWRGIGGLSAGGYGSINLALENPMLFAATVALSPASYYPLPPSNSTARKHPAFLGDDNRFDEGLWKNLNYTTHLDNYLKQELVVPLYLSAGSRDVYDALSHARRLQAALMPHQPGQVQLEVFSGGHTWRIWRASLAPALKFMFRHLQSPVPTVSSP</sequence>
<organism evidence="2 3">
    <name type="scientific">Vreelandella rituensis</name>
    <dbReference type="NCBI Taxonomy" id="2282306"/>
    <lineage>
        <taxon>Bacteria</taxon>
        <taxon>Pseudomonadati</taxon>
        <taxon>Pseudomonadota</taxon>
        <taxon>Gammaproteobacteria</taxon>
        <taxon>Oceanospirillales</taxon>
        <taxon>Halomonadaceae</taxon>
        <taxon>Vreelandella</taxon>
    </lineage>
</organism>
<name>A0A368TMI4_9GAMM</name>
<comment type="caution">
    <text evidence="2">The sequence shown here is derived from an EMBL/GenBank/DDBJ whole genome shotgun (WGS) entry which is preliminary data.</text>
</comment>
<dbReference type="AlphaFoldDB" id="A0A368TMI4"/>
<dbReference type="Proteomes" id="UP000253204">
    <property type="component" value="Unassembled WGS sequence"/>
</dbReference>
<dbReference type="PANTHER" id="PTHR48098">
    <property type="entry name" value="ENTEROCHELIN ESTERASE-RELATED"/>
    <property type="match status" value="1"/>
</dbReference>
<feature type="chain" id="PRO_5016967301" evidence="1">
    <location>
        <begin position="33"/>
        <end position="301"/>
    </location>
</feature>
<dbReference type="RefSeq" id="WP_114488723.1">
    <property type="nucleotide sequence ID" value="NZ_CBCSHM010000143.1"/>
</dbReference>
<dbReference type="InterPro" id="IPR050583">
    <property type="entry name" value="Mycobacterial_A85_antigen"/>
</dbReference>
<dbReference type="Pfam" id="PF00756">
    <property type="entry name" value="Esterase"/>
    <property type="match status" value="1"/>
</dbReference>
<evidence type="ECO:0000313" key="3">
    <source>
        <dbReference type="Proteomes" id="UP000253204"/>
    </source>
</evidence>
<feature type="signal peptide" evidence="1">
    <location>
        <begin position="1"/>
        <end position="32"/>
    </location>
</feature>
<accession>A0A368TMI4</accession>
<dbReference type="InterPro" id="IPR029058">
    <property type="entry name" value="AB_hydrolase_fold"/>
</dbReference>
<gene>
    <name evidence="2" type="ORF">DU506_20640</name>
</gene>
<evidence type="ECO:0000313" key="2">
    <source>
        <dbReference type="EMBL" id="RCV85730.1"/>
    </source>
</evidence>
<dbReference type="Gene3D" id="3.40.50.1820">
    <property type="entry name" value="alpha/beta hydrolase"/>
    <property type="match status" value="1"/>
</dbReference>
<reference evidence="2 3" key="1">
    <citation type="submission" date="2018-07" db="EMBL/GenBank/DDBJ databases">
        <title>Halomonas rutogse sp. nov., isolated from Lake TangqianCo on Tibetan Plateau.</title>
        <authorList>
            <person name="Lu H."/>
            <person name="Xing P."/>
            <person name="Wu Q."/>
        </authorList>
    </citation>
    <scope>NUCLEOTIDE SEQUENCE [LARGE SCALE GENOMIC DNA]</scope>
    <source>
        <strain evidence="2 3">TQ8S</strain>
    </source>
</reference>